<comment type="pathway">
    <text evidence="3 17">Amino-acid biosynthesis; L-isoleucine biosynthesis; L-isoleucine from 2-oxobutanoate: step 4/4.</text>
</comment>
<dbReference type="InterPro" id="IPR036038">
    <property type="entry name" value="Aminotransferase-like"/>
</dbReference>
<evidence type="ECO:0000256" key="8">
    <source>
        <dbReference type="ARBA" id="ARBA00022605"/>
    </source>
</evidence>
<dbReference type="Gene3D" id="3.20.10.10">
    <property type="entry name" value="D-amino Acid Aminotransferase, subunit A, domain 2"/>
    <property type="match status" value="1"/>
</dbReference>
<keyword evidence="19" id="KW-1185">Reference proteome</keyword>
<proteinExistence type="inferred from homology"/>
<keyword evidence="7 17" id="KW-0032">Aminotransferase</keyword>
<dbReference type="GO" id="GO:0052654">
    <property type="term" value="F:L-leucine-2-oxoglutarate transaminase activity"/>
    <property type="evidence" value="ECO:0007669"/>
    <property type="project" value="RHEA"/>
</dbReference>
<dbReference type="CDD" id="cd01557">
    <property type="entry name" value="BCAT_beta_family"/>
    <property type="match status" value="1"/>
</dbReference>
<dbReference type="InterPro" id="IPR018300">
    <property type="entry name" value="Aminotrans_IV_CS"/>
</dbReference>
<comment type="catalytic activity">
    <reaction evidence="12 17">
        <text>L-valine + 2-oxoglutarate = 3-methyl-2-oxobutanoate + L-glutamate</text>
        <dbReference type="Rhea" id="RHEA:24813"/>
        <dbReference type="ChEBI" id="CHEBI:11851"/>
        <dbReference type="ChEBI" id="CHEBI:16810"/>
        <dbReference type="ChEBI" id="CHEBI:29985"/>
        <dbReference type="ChEBI" id="CHEBI:57762"/>
        <dbReference type="EC" id="2.6.1.42"/>
    </reaction>
</comment>
<keyword evidence="8 17" id="KW-0028">Amino-acid biosynthesis</keyword>
<dbReference type="GO" id="GO:0009099">
    <property type="term" value="P:L-valine biosynthetic process"/>
    <property type="evidence" value="ECO:0007669"/>
    <property type="project" value="UniProtKB-UniPathway"/>
</dbReference>
<evidence type="ECO:0000256" key="13">
    <source>
        <dbReference type="ARBA" id="ARBA00048798"/>
    </source>
</evidence>
<dbReference type="Proteomes" id="UP000050277">
    <property type="component" value="Unassembled WGS sequence"/>
</dbReference>
<dbReference type="InterPro" id="IPR033939">
    <property type="entry name" value="BCAT_family"/>
</dbReference>
<evidence type="ECO:0000256" key="4">
    <source>
        <dbReference type="ARBA" id="ARBA00004931"/>
    </source>
</evidence>
<dbReference type="OrthoDB" id="9805628at2"/>
<comment type="catalytic activity">
    <reaction evidence="14 17">
        <text>L-leucine + 2-oxoglutarate = 4-methyl-2-oxopentanoate + L-glutamate</text>
        <dbReference type="Rhea" id="RHEA:18321"/>
        <dbReference type="ChEBI" id="CHEBI:16810"/>
        <dbReference type="ChEBI" id="CHEBI:17865"/>
        <dbReference type="ChEBI" id="CHEBI:29985"/>
        <dbReference type="ChEBI" id="CHEBI:57427"/>
        <dbReference type="EC" id="2.6.1.42"/>
    </reaction>
</comment>
<dbReference type="InterPro" id="IPR005785">
    <property type="entry name" value="B_amino_transI"/>
</dbReference>
<gene>
    <name evidence="17" type="primary">ilvE</name>
    <name evidence="18" type="ORF">SE18_13895</name>
</gene>
<dbReference type="STRING" id="70996.SE18_13895"/>
<dbReference type="NCBIfam" id="TIGR01122">
    <property type="entry name" value="ilvE_I"/>
    <property type="match status" value="1"/>
</dbReference>
<dbReference type="InterPro" id="IPR043131">
    <property type="entry name" value="BCAT-like_N"/>
</dbReference>
<evidence type="ECO:0000256" key="12">
    <source>
        <dbReference type="ARBA" id="ARBA00048212"/>
    </source>
</evidence>
<accession>A0A0P6Y0J8</accession>
<dbReference type="PATRIC" id="fig|70996.4.peg.3406"/>
<sequence>MSTNRFAFFKGEIVPIADAKVSVMNHALNYGTGCFEGIRAYWNEADEQLYVFHLHAHYERLLRSCKVLQIRLPYTVEQLAETTLELLRREEFRSDVYIRPLAYKSFEGIGVRLHDISDDFTIWAIPFGKYIEKEAGLKVGISSWRRIDDNAIPARLKATGSYVNSALVKSEAMQNGFDEGIVLTQDGHVCEGSAENIYVVRNGVLYTPGITDNILEGITRHVIKQLATEELGLQVVERTIDRTELYAADEIFFCGTGVEVTPVVEVDHRAVGNGEIGPIFTQLRSLYYAATHGQDAKRREWCSPVYTSVLA</sequence>
<dbReference type="GO" id="GO:0052656">
    <property type="term" value="F:L-isoleucine-2-oxoglutarate transaminase activity"/>
    <property type="evidence" value="ECO:0007669"/>
    <property type="project" value="RHEA"/>
</dbReference>
<comment type="function">
    <text evidence="2 17">Acts on leucine, isoleucine and valine.</text>
</comment>
<comment type="caution">
    <text evidence="18">The sequence shown here is derived from an EMBL/GenBank/DDBJ whole genome shotgun (WGS) entry which is preliminary data.</text>
</comment>
<keyword evidence="11 17" id="KW-0100">Branched-chain amino acid biosynthesis</keyword>
<evidence type="ECO:0000256" key="15">
    <source>
        <dbReference type="RuleBase" id="RU004106"/>
    </source>
</evidence>
<evidence type="ECO:0000256" key="1">
    <source>
        <dbReference type="ARBA" id="ARBA00001933"/>
    </source>
</evidence>
<dbReference type="SUPFAM" id="SSF56752">
    <property type="entry name" value="D-aminoacid aminotransferase-like PLP-dependent enzymes"/>
    <property type="match status" value="1"/>
</dbReference>
<evidence type="ECO:0000256" key="11">
    <source>
        <dbReference type="ARBA" id="ARBA00023304"/>
    </source>
</evidence>
<reference evidence="18 19" key="1">
    <citation type="submission" date="2015-07" db="EMBL/GenBank/DDBJ databases">
        <title>Whole genome sequence of Herpetosiphon geysericola DSM 7119.</title>
        <authorList>
            <person name="Hemp J."/>
            <person name="Ward L.M."/>
            <person name="Pace L.A."/>
            <person name="Fischer W.W."/>
        </authorList>
    </citation>
    <scope>NUCLEOTIDE SEQUENCE [LARGE SCALE GENOMIC DNA]</scope>
    <source>
        <strain evidence="18 19">DSM 7119</strain>
    </source>
</reference>
<name>A0A0P6Y0J8_9CHLR</name>
<dbReference type="GO" id="GO:0009098">
    <property type="term" value="P:L-leucine biosynthetic process"/>
    <property type="evidence" value="ECO:0007669"/>
    <property type="project" value="UniProtKB-UniPathway"/>
</dbReference>
<evidence type="ECO:0000256" key="14">
    <source>
        <dbReference type="ARBA" id="ARBA00049229"/>
    </source>
</evidence>
<protein>
    <recommendedName>
        <fullName evidence="17">Branched-chain-amino-acid aminotransferase</fullName>
        <shortName evidence="17">BCAT</shortName>
        <ecNumber evidence="17">2.6.1.42</ecNumber>
    </recommendedName>
</protein>
<dbReference type="NCBIfam" id="NF005146">
    <property type="entry name" value="PRK06606.1"/>
    <property type="match status" value="1"/>
</dbReference>
<evidence type="ECO:0000256" key="3">
    <source>
        <dbReference type="ARBA" id="ARBA00004824"/>
    </source>
</evidence>
<evidence type="ECO:0000256" key="2">
    <source>
        <dbReference type="ARBA" id="ARBA00003109"/>
    </source>
</evidence>
<dbReference type="EC" id="2.6.1.42" evidence="17"/>
<keyword evidence="9 17" id="KW-0808">Transferase</keyword>
<evidence type="ECO:0000313" key="18">
    <source>
        <dbReference type="EMBL" id="KPL85983.1"/>
    </source>
</evidence>
<dbReference type="GO" id="GO:0052655">
    <property type="term" value="F:L-valine-2-oxoglutarate transaminase activity"/>
    <property type="evidence" value="ECO:0007669"/>
    <property type="project" value="RHEA"/>
</dbReference>
<evidence type="ECO:0000256" key="10">
    <source>
        <dbReference type="ARBA" id="ARBA00022898"/>
    </source>
</evidence>
<dbReference type="Gene3D" id="3.30.470.10">
    <property type="match status" value="1"/>
</dbReference>
<evidence type="ECO:0000256" key="5">
    <source>
        <dbReference type="ARBA" id="ARBA00005072"/>
    </source>
</evidence>
<dbReference type="FunFam" id="3.20.10.10:FF:000002">
    <property type="entry name" value="D-alanine aminotransferase"/>
    <property type="match status" value="1"/>
</dbReference>
<dbReference type="GO" id="GO:0009097">
    <property type="term" value="P:isoleucine biosynthetic process"/>
    <property type="evidence" value="ECO:0007669"/>
    <property type="project" value="UniProtKB-UniPathway"/>
</dbReference>
<comment type="catalytic activity">
    <reaction evidence="13 17">
        <text>L-isoleucine + 2-oxoglutarate = (S)-3-methyl-2-oxopentanoate + L-glutamate</text>
        <dbReference type="Rhea" id="RHEA:24801"/>
        <dbReference type="ChEBI" id="CHEBI:16810"/>
        <dbReference type="ChEBI" id="CHEBI:29985"/>
        <dbReference type="ChEBI" id="CHEBI:35146"/>
        <dbReference type="ChEBI" id="CHEBI:58045"/>
        <dbReference type="EC" id="2.6.1.42"/>
    </reaction>
</comment>
<dbReference type="InterPro" id="IPR043132">
    <property type="entry name" value="BCAT-like_C"/>
</dbReference>
<dbReference type="AlphaFoldDB" id="A0A0P6Y0J8"/>
<dbReference type="RefSeq" id="WP_054535061.1">
    <property type="nucleotide sequence ID" value="NZ_LGKP01000022.1"/>
</dbReference>
<dbReference type="UniPathway" id="UPA00047">
    <property type="reaction ID" value="UER00058"/>
</dbReference>
<dbReference type="PANTHER" id="PTHR42743:SF4">
    <property type="entry name" value="BRANCHED-CHAIN-AMINO-ACID AMINOTRANSFERASE-RELATED"/>
    <property type="match status" value="1"/>
</dbReference>
<dbReference type="PROSITE" id="PS00770">
    <property type="entry name" value="AA_TRANSFER_CLASS_4"/>
    <property type="match status" value="1"/>
</dbReference>
<dbReference type="EMBL" id="LGKP01000022">
    <property type="protein sequence ID" value="KPL85983.1"/>
    <property type="molecule type" value="Genomic_DNA"/>
</dbReference>
<comment type="cofactor">
    <cofactor evidence="1 16">
        <name>pyridoxal 5'-phosphate</name>
        <dbReference type="ChEBI" id="CHEBI:597326"/>
    </cofactor>
</comment>
<organism evidence="18 19">
    <name type="scientific">Herpetosiphon geysericola</name>
    <dbReference type="NCBI Taxonomy" id="70996"/>
    <lineage>
        <taxon>Bacteria</taxon>
        <taxon>Bacillati</taxon>
        <taxon>Chloroflexota</taxon>
        <taxon>Chloroflexia</taxon>
        <taxon>Herpetosiphonales</taxon>
        <taxon>Herpetosiphonaceae</taxon>
        <taxon>Herpetosiphon</taxon>
    </lineage>
</organism>
<comment type="pathway">
    <text evidence="5 17">Amino-acid biosynthesis; L-leucine biosynthesis; L-leucine from 3-methyl-2-oxobutanoate: step 4/4.</text>
</comment>
<evidence type="ECO:0000256" key="9">
    <source>
        <dbReference type="ARBA" id="ARBA00022679"/>
    </source>
</evidence>
<dbReference type="InterPro" id="IPR001544">
    <property type="entry name" value="Aminotrans_IV"/>
</dbReference>
<comment type="pathway">
    <text evidence="4 17">Amino-acid biosynthesis; L-valine biosynthesis; L-valine from pyruvate: step 4/4.</text>
</comment>
<dbReference type="Pfam" id="PF01063">
    <property type="entry name" value="Aminotran_4"/>
    <property type="match status" value="1"/>
</dbReference>
<evidence type="ECO:0000256" key="17">
    <source>
        <dbReference type="RuleBase" id="RU364094"/>
    </source>
</evidence>
<dbReference type="UniPathway" id="UPA00049">
    <property type="reaction ID" value="UER00062"/>
</dbReference>
<evidence type="ECO:0000313" key="19">
    <source>
        <dbReference type="Proteomes" id="UP000050277"/>
    </source>
</evidence>
<dbReference type="PANTHER" id="PTHR42743">
    <property type="entry name" value="AMINO-ACID AMINOTRANSFERASE"/>
    <property type="match status" value="1"/>
</dbReference>
<dbReference type="InterPro" id="IPR050571">
    <property type="entry name" value="Class-IV_PLP-Dep_Aminotrnsfr"/>
</dbReference>
<evidence type="ECO:0000256" key="16">
    <source>
        <dbReference type="RuleBase" id="RU004516"/>
    </source>
</evidence>
<dbReference type="UniPathway" id="UPA00048">
    <property type="reaction ID" value="UER00073"/>
</dbReference>
<evidence type="ECO:0000256" key="7">
    <source>
        <dbReference type="ARBA" id="ARBA00022576"/>
    </source>
</evidence>
<evidence type="ECO:0000256" key="6">
    <source>
        <dbReference type="ARBA" id="ARBA00009320"/>
    </source>
</evidence>
<comment type="similarity">
    <text evidence="6 15">Belongs to the class-IV pyridoxal-phosphate-dependent aminotransferase family.</text>
</comment>
<keyword evidence="10 16" id="KW-0663">Pyridoxal phosphate</keyword>